<sequence length="196" mass="21786">MKKQCIFILYAVITLFFLISPGHETIAAANEPATKLEAFLSKVETLIVIESVDLGKVEGTYGSYVEIKAIVSYEPISANKKISGFQVIVYEGGRNEQRKTVFVDLDEIENVANAAEYMISLSNKWKAVRRLNTEVAFTTRDTFRIGFSQSGYSWQGFSSGGYGVGAVCRFNSLEELKAIKLLIDSGLEWVKSNEGR</sequence>
<dbReference type="EMBL" id="LT934425">
    <property type="protein sequence ID" value="SOH02584.1"/>
    <property type="molecule type" value="Genomic_DNA"/>
</dbReference>
<evidence type="ECO:0000313" key="2">
    <source>
        <dbReference type="EMBL" id="SOH02584.1"/>
    </source>
</evidence>
<evidence type="ECO:0000313" key="1">
    <source>
        <dbReference type="EMBL" id="QII11518.1"/>
    </source>
</evidence>
<gene>
    <name evidence="1" type="ORF">KsCSTR_21390</name>
    <name evidence="2" type="ORF">KSMBR1_0062</name>
</gene>
<dbReference type="EMBL" id="CP049055">
    <property type="protein sequence ID" value="QII11518.1"/>
    <property type="molecule type" value="Genomic_DNA"/>
</dbReference>
<name>A0A2C9C9Z0_KUEST</name>
<protein>
    <submittedName>
        <fullName evidence="2">Uncharacterized protein</fullName>
    </submittedName>
</protein>
<dbReference type="RefSeq" id="WP_099323539.1">
    <property type="nucleotide sequence ID" value="NZ_CP049055.1"/>
</dbReference>
<reference evidence="2" key="2">
    <citation type="submission" date="2017-10" db="EMBL/GenBank/DDBJ databases">
        <authorList>
            <person name="Banno H."/>
            <person name="Chua N.-H."/>
        </authorList>
    </citation>
    <scope>NUCLEOTIDE SEQUENCE [LARGE SCALE GENOMIC DNA]</scope>
    <source>
        <strain evidence="2">Kuenenia_mbr1_ru-nijmegen</strain>
    </source>
</reference>
<dbReference type="Proteomes" id="UP000221734">
    <property type="component" value="Chromosome Kuenenia_stuttgartiensis_MBR1"/>
</dbReference>
<evidence type="ECO:0000313" key="3">
    <source>
        <dbReference type="Proteomes" id="UP000221734"/>
    </source>
</evidence>
<reference evidence="3" key="1">
    <citation type="submission" date="2017-10" db="EMBL/GenBank/DDBJ databases">
        <authorList>
            <person name="Frank J."/>
        </authorList>
    </citation>
    <scope>NUCLEOTIDE SEQUENCE [LARGE SCALE GENOMIC DNA]</scope>
</reference>
<evidence type="ECO:0000313" key="4">
    <source>
        <dbReference type="Proteomes" id="UP000501926"/>
    </source>
</evidence>
<organism evidence="2 3">
    <name type="scientific">Kuenenia stuttgartiensis</name>
    <dbReference type="NCBI Taxonomy" id="174633"/>
    <lineage>
        <taxon>Bacteria</taxon>
        <taxon>Pseudomonadati</taxon>
        <taxon>Planctomycetota</taxon>
        <taxon>Candidatus Brocadiia</taxon>
        <taxon>Candidatus Brocadiales</taxon>
        <taxon>Candidatus Brocadiaceae</taxon>
        <taxon>Candidatus Kuenenia</taxon>
    </lineage>
</organism>
<accession>A0A2C9C9Z0</accession>
<reference evidence="1 4" key="3">
    <citation type="submission" date="2020-02" db="EMBL/GenBank/DDBJ databases">
        <title>Newly sequenced genome of strain CSTR1 showed variability in Candidatus Kuenenia stuttgartiensis genomes.</title>
        <authorList>
            <person name="Ding C."/>
            <person name="Adrian L."/>
        </authorList>
    </citation>
    <scope>NUCLEOTIDE SEQUENCE [LARGE SCALE GENOMIC DNA]</scope>
    <source>
        <strain evidence="1 4">CSTR1</strain>
    </source>
</reference>
<dbReference type="Proteomes" id="UP000501926">
    <property type="component" value="Chromosome"/>
</dbReference>
<dbReference type="AlphaFoldDB" id="A0A2C9C9Z0"/>
<keyword evidence="3" id="KW-1185">Reference proteome</keyword>
<proteinExistence type="predicted"/>
<dbReference type="KEGG" id="kst:KSMBR1_0062"/>